<keyword evidence="3" id="KW-1185">Reference proteome</keyword>
<comment type="caution">
    <text evidence="2">The sequence shown here is derived from an EMBL/GenBank/DDBJ whole genome shotgun (WGS) entry which is preliminary data.</text>
</comment>
<evidence type="ECO:0000313" key="2">
    <source>
        <dbReference type="EMBL" id="KAK5842818.1"/>
    </source>
</evidence>
<organism evidence="2 3">
    <name type="scientific">Gossypium arboreum</name>
    <name type="common">Tree cotton</name>
    <name type="synonym">Gossypium nanking</name>
    <dbReference type="NCBI Taxonomy" id="29729"/>
    <lineage>
        <taxon>Eukaryota</taxon>
        <taxon>Viridiplantae</taxon>
        <taxon>Streptophyta</taxon>
        <taxon>Embryophyta</taxon>
        <taxon>Tracheophyta</taxon>
        <taxon>Spermatophyta</taxon>
        <taxon>Magnoliopsida</taxon>
        <taxon>eudicotyledons</taxon>
        <taxon>Gunneridae</taxon>
        <taxon>Pentapetalae</taxon>
        <taxon>rosids</taxon>
        <taxon>malvids</taxon>
        <taxon>Malvales</taxon>
        <taxon>Malvaceae</taxon>
        <taxon>Malvoideae</taxon>
        <taxon>Gossypium</taxon>
    </lineage>
</organism>
<feature type="region of interest" description="Disordered" evidence="1">
    <location>
        <begin position="1"/>
        <end position="22"/>
    </location>
</feature>
<protein>
    <submittedName>
        <fullName evidence="2">Uncharacterized protein</fullName>
    </submittedName>
</protein>
<gene>
    <name evidence="2" type="ORF">PVK06_005217</name>
</gene>
<proteinExistence type="predicted"/>
<dbReference type="EMBL" id="JARKNE010000002">
    <property type="protein sequence ID" value="KAK5842818.1"/>
    <property type="molecule type" value="Genomic_DNA"/>
</dbReference>
<dbReference type="Proteomes" id="UP001358586">
    <property type="component" value="Chromosome 2"/>
</dbReference>
<sequence length="98" mass="11022">MTTVPSYGMHNSGKDHATNKVQNTVPKALWSWSNVDGGGAKAISVATTTRNKFWCDDSRYLSKFKRHGPKVASKPEHQAKGLRRQESKSRNHQKWTSP</sequence>
<name>A0ABR0QU24_GOSAR</name>
<reference evidence="2 3" key="1">
    <citation type="submission" date="2023-03" db="EMBL/GenBank/DDBJ databases">
        <title>WGS of Gossypium arboreum.</title>
        <authorList>
            <person name="Yu D."/>
        </authorList>
    </citation>
    <scope>NUCLEOTIDE SEQUENCE [LARGE SCALE GENOMIC DNA]</scope>
    <source>
        <tissue evidence="2">Leaf</tissue>
    </source>
</reference>
<evidence type="ECO:0000256" key="1">
    <source>
        <dbReference type="SAM" id="MobiDB-lite"/>
    </source>
</evidence>
<evidence type="ECO:0000313" key="3">
    <source>
        <dbReference type="Proteomes" id="UP001358586"/>
    </source>
</evidence>
<feature type="region of interest" description="Disordered" evidence="1">
    <location>
        <begin position="65"/>
        <end position="98"/>
    </location>
</feature>
<accession>A0ABR0QU24</accession>
<feature type="compositionally biased region" description="Basic and acidic residues" evidence="1">
    <location>
        <begin position="73"/>
        <end position="89"/>
    </location>
</feature>